<dbReference type="Pfam" id="PF10250">
    <property type="entry name" value="O-FucT"/>
    <property type="match status" value="1"/>
</dbReference>
<comment type="caution">
    <text evidence="18">The sequence shown here is derived from an EMBL/GenBank/DDBJ whole genome shotgun (WGS) entry which is preliminary data.</text>
</comment>
<evidence type="ECO:0000256" key="6">
    <source>
        <dbReference type="ARBA" id="ARBA00022679"/>
    </source>
</evidence>
<keyword evidence="11" id="KW-0294">Fucose metabolism</keyword>
<dbReference type="GO" id="GO:0005829">
    <property type="term" value="C:cytosol"/>
    <property type="evidence" value="ECO:0007669"/>
    <property type="project" value="UniProtKB-SubCell"/>
</dbReference>
<dbReference type="GO" id="GO:0016757">
    <property type="term" value="F:glycosyltransferase activity"/>
    <property type="evidence" value="ECO:0007669"/>
    <property type="project" value="UniProtKB-KW"/>
</dbReference>
<dbReference type="CDD" id="cd12118">
    <property type="entry name" value="ttLC_FACS_AEE21_like"/>
    <property type="match status" value="1"/>
</dbReference>
<evidence type="ECO:0000313" key="19">
    <source>
        <dbReference type="Proteomes" id="UP000685013"/>
    </source>
</evidence>
<comment type="similarity">
    <text evidence="3">Belongs to the glycosyltransferase GT106 family.</text>
</comment>
<organism evidence="18 19">
    <name type="scientific">Cucurbita argyrosperma subsp. sororia</name>
    <dbReference type="NCBI Taxonomy" id="37648"/>
    <lineage>
        <taxon>Eukaryota</taxon>
        <taxon>Viridiplantae</taxon>
        <taxon>Streptophyta</taxon>
        <taxon>Embryophyta</taxon>
        <taxon>Tracheophyta</taxon>
        <taxon>Spermatophyta</taxon>
        <taxon>Magnoliopsida</taxon>
        <taxon>eudicotyledons</taxon>
        <taxon>Gunneridae</taxon>
        <taxon>Pentapetalae</taxon>
        <taxon>rosids</taxon>
        <taxon>fabids</taxon>
        <taxon>Cucurbitales</taxon>
        <taxon>Cucurbitaceae</taxon>
        <taxon>Cucurbiteae</taxon>
        <taxon>Cucurbita</taxon>
    </lineage>
</organism>
<keyword evidence="7" id="KW-0547">Nucleotide-binding</keyword>
<dbReference type="PROSITE" id="PS00455">
    <property type="entry name" value="AMP_BINDING"/>
    <property type="match status" value="1"/>
</dbReference>
<keyword evidence="19" id="KW-1185">Reference proteome</keyword>
<feature type="compositionally biased region" description="Acidic residues" evidence="14">
    <location>
        <begin position="1133"/>
        <end position="1143"/>
    </location>
</feature>
<dbReference type="GO" id="GO:0005524">
    <property type="term" value="F:ATP binding"/>
    <property type="evidence" value="ECO:0007669"/>
    <property type="project" value="UniProtKB-KW"/>
</dbReference>
<evidence type="ECO:0000256" key="9">
    <source>
        <dbReference type="ARBA" id="ARBA00022840"/>
    </source>
</evidence>
<keyword evidence="6" id="KW-0808">Transferase</keyword>
<dbReference type="InterPro" id="IPR024709">
    <property type="entry name" value="FucosylTrfase_pln"/>
</dbReference>
<feature type="region of interest" description="Disordered" evidence="14">
    <location>
        <begin position="1072"/>
        <end position="1143"/>
    </location>
</feature>
<evidence type="ECO:0000256" key="15">
    <source>
        <dbReference type="SAM" id="Phobius"/>
    </source>
</evidence>
<dbReference type="FunFam" id="3.40.50.12780:FF:000003">
    <property type="entry name" value="Long-chain-fatty-acid--CoA ligase FadD"/>
    <property type="match status" value="1"/>
</dbReference>
<feature type="non-terminal residue" evidence="18">
    <location>
        <position position="1"/>
    </location>
</feature>
<evidence type="ECO:0000256" key="3">
    <source>
        <dbReference type="ARBA" id="ARBA00007737"/>
    </source>
</evidence>
<dbReference type="PANTHER" id="PTHR43859">
    <property type="entry name" value="ACYL-ACTIVATING ENZYME"/>
    <property type="match status" value="1"/>
</dbReference>
<comment type="similarity">
    <text evidence="2">Belongs to the ATP-dependent AMP-binding enzyme family.</text>
</comment>
<dbReference type="InterPro" id="IPR000873">
    <property type="entry name" value="AMP-dep_synth/lig_dom"/>
</dbReference>
<evidence type="ECO:0000256" key="14">
    <source>
        <dbReference type="SAM" id="MobiDB-lite"/>
    </source>
</evidence>
<dbReference type="Proteomes" id="UP000685013">
    <property type="component" value="Chromosome 1"/>
</dbReference>
<evidence type="ECO:0000256" key="5">
    <source>
        <dbReference type="ARBA" id="ARBA00022676"/>
    </source>
</evidence>
<keyword evidence="5" id="KW-0328">Glycosyltransferase</keyword>
<keyword evidence="15" id="KW-0472">Membrane</keyword>
<accession>A0AAV6P828</accession>
<name>A0AAV6P828_9ROSI</name>
<evidence type="ECO:0000259" key="16">
    <source>
        <dbReference type="Pfam" id="PF00501"/>
    </source>
</evidence>
<keyword evidence="9" id="KW-0067">ATP-binding</keyword>
<dbReference type="GO" id="GO:0050218">
    <property type="term" value="F:propionate-CoA ligase activity"/>
    <property type="evidence" value="ECO:0007669"/>
    <property type="project" value="UniProtKB-ARBA"/>
</dbReference>
<dbReference type="NCBIfam" id="NF006020">
    <property type="entry name" value="PRK08162.1"/>
    <property type="match status" value="1"/>
</dbReference>
<evidence type="ECO:0000259" key="17">
    <source>
        <dbReference type="Pfam" id="PF13193"/>
    </source>
</evidence>
<evidence type="ECO:0000313" key="18">
    <source>
        <dbReference type="EMBL" id="KAG6608628.1"/>
    </source>
</evidence>
<keyword evidence="12" id="KW-0119">Carbohydrate metabolism</keyword>
<dbReference type="PANTHER" id="PTHR43859:SF4">
    <property type="entry name" value="BUTANOATE--COA LIGASE AAE1-RELATED"/>
    <property type="match status" value="1"/>
</dbReference>
<dbReference type="FunFam" id="3.30.300.30:FF:000008">
    <property type="entry name" value="2,3-dihydroxybenzoate-AMP ligase"/>
    <property type="match status" value="1"/>
</dbReference>
<keyword evidence="8" id="KW-0276">Fatty acid metabolism</keyword>
<evidence type="ECO:0000256" key="10">
    <source>
        <dbReference type="ARBA" id="ARBA00023098"/>
    </source>
</evidence>
<dbReference type="GO" id="GO:0043759">
    <property type="term" value="F:2-methylbutanoate-CoA ligase activity"/>
    <property type="evidence" value="ECO:0007669"/>
    <property type="project" value="UniProtKB-ARBA"/>
</dbReference>
<feature type="transmembrane region" description="Helical" evidence="15">
    <location>
        <begin position="594"/>
        <end position="617"/>
    </location>
</feature>
<dbReference type="GO" id="GO:0006631">
    <property type="term" value="P:fatty acid metabolic process"/>
    <property type="evidence" value="ECO:0007669"/>
    <property type="project" value="UniProtKB-KW"/>
</dbReference>
<evidence type="ECO:0000256" key="13">
    <source>
        <dbReference type="ARBA" id="ARBA00030350"/>
    </source>
</evidence>
<evidence type="ECO:0000256" key="4">
    <source>
        <dbReference type="ARBA" id="ARBA00022598"/>
    </source>
</evidence>
<dbReference type="Pfam" id="PF13193">
    <property type="entry name" value="AMP-binding_C"/>
    <property type="match status" value="1"/>
</dbReference>
<keyword evidence="4" id="KW-0436">Ligase</keyword>
<evidence type="ECO:0000256" key="2">
    <source>
        <dbReference type="ARBA" id="ARBA00006432"/>
    </source>
</evidence>
<keyword evidence="15" id="KW-1133">Transmembrane helix</keyword>
<evidence type="ECO:0000256" key="12">
    <source>
        <dbReference type="ARBA" id="ARBA00023277"/>
    </source>
</evidence>
<dbReference type="CDD" id="cd11299">
    <property type="entry name" value="O-FucT_plant"/>
    <property type="match status" value="1"/>
</dbReference>
<keyword evidence="10" id="KW-0443">Lipid metabolism</keyword>
<dbReference type="InterPro" id="IPR019378">
    <property type="entry name" value="GDP-Fuc_O-FucTrfase"/>
</dbReference>
<protein>
    <recommendedName>
        <fullName evidence="13">O-fucosyltransferase family protein</fullName>
    </recommendedName>
</protein>
<evidence type="ECO:0000256" key="1">
    <source>
        <dbReference type="ARBA" id="ARBA00004514"/>
    </source>
</evidence>
<evidence type="ECO:0000256" key="8">
    <source>
        <dbReference type="ARBA" id="ARBA00022832"/>
    </source>
</evidence>
<gene>
    <name evidence="18" type="primary">OFUT16</name>
    <name evidence="18" type="ORF">SDJN03_01970</name>
</gene>
<dbReference type="InterPro" id="IPR020845">
    <property type="entry name" value="AMP-binding_CS"/>
</dbReference>
<dbReference type="Pfam" id="PF00501">
    <property type="entry name" value="AMP-binding"/>
    <property type="match status" value="1"/>
</dbReference>
<feature type="compositionally biased region" description="Basic and acidic residues" evidence="14">
    <location>
        <begin position="1072"/>
        <end position="1093"/>
    </location>
</feature>
<sequence>MDGMHRCSANYSPLTPITFLERSAAVYGERLSLVHGTVRYTWTETLQRCTRLASALVDVGISRRDVVAALAPNIPAMYELHFAVPMAGAVLCTLNMRHDAAMICTLLRHSEAKIIFVDYQFLHIVKGAIEIMSKTTEELPRVVIIKESDQQSSYTNGFDSSSDDLEFERLLGTGKLDFEIRRPQDEDDPISLNYTSGTTSRPKGVIYSHRGAYLNTLSTILINNMCSMPVYLWTVPMFHCNGWCLTWGVAAQGGTNICQRNVTARDIFANISEHKVTHMGGAPTVLNMIINAPITEQKLLPGTVTVMTGGAPPASHVLHKMKEFGFLIVHSYGLTETHGPATVCSWKPEWDSLPEDKQAKLKSRQGLHHVGLQGVDIKDPITMESAPADGKTIGEVMLRGNTVMSGYFKDLKATEEAFSGGWFRTGDLGVRHPDGYIELKDRSKDIIISGGENISSIEVESVLFSHPSVLEAAIVGRPDDHWGETPCAFVKLKDGRSASEEEIIKFCRDNLPHYMAPRSVVFRDLPKTSTGKIQKFTLKEEAKAMGSLTTKRPFSSFPIRVSTDTESQELRWSLSPGAMAFQRRRNHYYNRFRFLIPFISSIFGGLLLFFALLSFLAPSPNVSDHTRRIPPFNAASDKAIGVSHFRVPRNGARSGRDLWTSRNAKFYSGCSNASNKFRKANAITHPNRYLLIATSGGLNQQRTGITDAVVAARILNATLIVPKLDQKSFWKDSSNFSEIFNVDWFISFLSKDVKIIHHLPKRGRKTWNAHSMRVPRKCSERCYQNRVLPVLLKRHAIQLSKFDYRLANKLETDLQKLRCRVNYHALKFTDSIEKMGEKLVHRMRARSKHYIALHLRFEPDMLAFSGCYYGGGEKERRELGKIRRRWKTLHQVSNPEKERRHGKCPLTPEEVGLMLRALGYGQDVHIYVASGEVYGGEETLAPLKALFPNFYSKETIASKQELEKFSSYSSRMAALDFIVCDESDVFVTNNNGNMARILAGRRRYFGHKPTIRPNAKKLYRLFMNRANMTWGAFSSRVRTYQRGFMGEPNEMRPGRGEFHENPSPCICEEAGFHVKSDNSGPRKHDTTRRRDDQNNDYEPEWPDSEEEEEQVEFQDKDPFNTSVEYEGSNYEEPNLELEEILSD</sequence>
<dbReference type="AlphaFoldDB" id="A0AAV6P828"/>
<dbReference type="EMBL" id="JAGKQH010000001">
    <property type="protein sequence ID" value="KAG6608628.1"/>
    <property type="molecule type" value="Genomic_DNA"/>
</dbReference>
<reference evidence="18 19" key="1">
    <citation type="journal article" date="2021" name="Hortic Res">
        <title>The domestication of Cucurbita argyrosperma as revealed by the genome of its wild relative.</title>
        <authorList>
            <person name="Barrera-Redondo J."/>
            <person name="Sanchez-de la Vega G."/>
            <person name="Aguirre-Liguori J.A."/>
            <person name="Castellanos-Morales G."/>
            <person name="Gutierrez-Guerrero Y.T."/>
            <person name="Aguirre-Dugua X."/>
            <person name="Aguirre-Planter E."/>
            <person name="Tenaillon M.I."/>
            <person name="Lira-Saade R."/>
            <person name="Eguiarte L.E."/>
        </authorList>
    </citation>
    <scope>NUCLEOTIDE SEQUENCE [LARGE SCALE GENOMIC DNA]</scope>
    <source>
        <strain evidence="18">JBR-2021</strain>
    </source>
</reference>
<evidence type="ECO:0000256" key="7">
    <source>
        <dbReference type="ARBA" id="ARBA00022741"/>
    </source>
</evidence>
<keyword evidence="15" id="KW-0812">Transmembrane</keyword>
<dbReference type="InterPro" id="IPR025110">
    <property type="entry name" value="AMP-bd_C"/>
</dbReference>
<comment type="subcellular location">
    <subcellularLocation>
        <location evidence="1">Cytoplasm</location>
        <location evidence="1">Cytosol</location>
    </subcellularLocation>
</comment>
<dbReference type="GO" id="GO:0006004">
    <property type="term" value="P:fucose metabolic process"/>
    <property type="evidence" value="ECO:0007669"/>
    <property type="project" value="UniProtKB-KW"/>
</dbReference>
<evidence type="ECO:0000256" key="11">
    <source>
        <dbReference type="ARBA" id="ARBA00023253"/>
    </source>
</evidence>
<dbReference type="GO" id="GO:0031956">
    <property type="term" value="F:medium-chain fatty acid-CoA ligase activity"/>
    <property type="evidence" value="ECO:0007669"/>
    <property type="project" value="UniProtKB-ARBA"/>
</dbReference>
<feature type="domain" description="AMP-dependent synthetase/ligase" evidence="16">
    <location>
        <begin position="20"/>
        <end position="408"/>
    </location>
</feature>
<feature type="compositionally biased region" description="Acidic residues" evidence="14">
    <location>
        <begin position="1094"/>
        <end position="1112"/>
    </location>
</feature>
<proteinExistence type="inferred from homology"/>
<feature type="domain" description="AMP-binding enzyme C-terminal" evidence="17">
    <location>
        <begin position="458"/>
        <end position="532"/>
    </location>
</feature>